<dbReference type="InterPro" id="IPR013970">
    <property type="entry name" value="Rfa2"/>
</dbReference>
<name>A0A5A8CV24_CAFRO</name>
<comment type="similarity">
    <text evidence="2">Belongs to the replication factor A protein 3 family.</text>
</comment>
<dbReference type="Pfam" id="PF08661">
    <property type="entry name" value="Rep_fac-A_3"/>
    <property type="match status" value="1"/>
</dbReference>
<gene>
    <name evidence="4" type="ORF">FNF29_00680</name>
</gene>
<dbReference type="GO" id="GO:0006298">
    <property type="term" value="P:mismatch repair"/>
    <property type="evidence" value="ECO:0007669"/>
    <property type="project" value="TreeGrafter"/>
</dbReference>
<dbReference type="GO" id="GO:0003684">
    <property type="term" value="F:damaged DNA binding"/>
    <property type="evidence" value="ECO:0007669"/>
    <property type="project" value="TreeGrafter"/>
</dbReference>
<dbReference type="GO" id="GO:0035861">
    <property type="term" value="C:site of double-strand break"/>
    <property type="evidence" value="ECO:0007669"/>
    <property type="project" value="TreeGrafter"/>
</dbReference>
<dbReference type="GO" id="GO:0006289">
    <property type="term" value="P:nucleotide-excision repair"/>
    <property type="evidence" value="ECO:0007669"/>
    <property type="project" value="TreeGrafter"/>
</dbReference>
<dbReference type="InterPro" id="IPR012340">
    <property type="entry name" value="NA-bd_OB-fold"/>
</dbReference>
<dbReference type="Gene3D" id="2.40.50.140">
    <property type="entry name" value="Nucleic acid-binding proteins"/>
    <property type="match status" value="1"/>
</dbReference>
<keyword evidence="3" id="KW-0539">Nucleus</keyword>
<dbReference type="GO" id="GO:0006260">
    <property type="term" value="P:DNA replication"/>
    <property type="evidence" value="ECO:0007669"/>
    <property type="project" value="InterPro"/>
</dbReference>
<comment type="subcellular location">
    <subcellularLocation>
        <location evidence="1">Nucleus</location>
    </subcellularLocation>
</comment>
<dbReference type="GO" id="GO:0003697">
    <property type="term" value="F:single-stranded DNA binding"/>
    <property type="evidence" value="ECO:0007669"/>
    <property type="project" value="TreeGrafter"/>
</dbReference>
<dbReference type="GO" id="GO:0005662">
    <property type="term" value="C:DNA replication factor A complex"/>
    <property type="evidence" value="ECO:0007669"/>
    <property type="project" value="TreeGrafter"/>
</dbReference>
<dbReference type="Proteomes" id="UP000323011">
    <property type="component" value="Unassembled WGS sequence"/>
</dbReference>
<dbReference type="SUPFAM" id="SSF50249">
    <property type="entry name" value="Nucleic acid-binding proteins"/>
    <property type="match status" value="1"/>
</dbReference>
<dbReference type="PANTHER" id="PTHR15114:SF1">
    <property type="entry name" value="REPLICATION PROTEIN A 14 KDA SUBUNIT"/>
    <property type="match status" value="1"/>
</dbReference>
<evidence type="ECO:0000256" key="1">
    <source>
        <dbReference type="ARBA" id="ARBA00004123"/>
    </source>
</evidence>
<reference evidence="4 5" key="1">
    <citation type="submission" date="2019-07" db="EMBL/GenBank/DDBJ databases">
        <title>Genomes of Cafeteria roenbergensis.</title>
        <authorList>
            <person name="Fischer M.G."/>
            <person name="Hackl T."/>
            <person name="Roman M."/>
        </authorList>
    </citation>
    <scope>NUCLEOTIDE SEQUENCE [LARGE SCALE GENOMIC DNA]</scope>
    <source>
        <strain evidence="4 5">BVI</strain>
    </source>
</reference>
<protein>
    <recommendedName>
        <fullName evidence="6">Replication factor A protein 3</fullName>
    </recommendedName>
</protein>
<dbReference type="OMA" id="NTMIELA"/>
<comment type="caution">
    <text evidence="4">The sequence shown here is derived from an EMBL/GenBank/DDBJ whole genome shotgun (WGS) entry which is preliminary data.</text>
</comment>
<dbReference type="EMBL" id="VLTN01000003">
    <property type="protein sequence ID" value="KAA0156569.1"/>
    <property type="molecule type" value="Genomic_DNA"/>
</dbReference>
<evidence type="ECO:0000256" key="2">
    <source>
        <dbReference type="ARBA" id="ARBA00009761"/>
    </source>
</evidence>
<accession>A0A5A8CV24</accession>
<evidence type="ECO:0000313" key="5">
    <source>
        <dbReference type="Proteomes" id="UP000323011"/>
    </source>
</evidence>
<dbReference type="PANTHER" id="PTHR15114">
    <property type="entry name" value="REPLICATION PROTEIN A3"/>
    <property type="match status" value="1"/>
</dbReference>
<sequence length="125" mass="12753">MAASGASSGDAAMPAVPRVNGAMLAGHQGKLVTLVGKITSVSGSTLTLEASDSENVTVHLLSDSALASGERPTDFVEIIGMVAEDGSVREQLAAFLPTGGTPFDLATYNEVVCLAADKFAPLFRD</sequence>
<dbReference type="GO" id="GO:0000724">
    <property type="term" value="P:double-strand break repair via homologous recombination"/>
    <property type="evidence" value="ECO:0007669"/>
    <property type="project" value="TreeGrafter"/>
</dbReference>
<evidence type="ECO:0008006" key="6">
    <source>
        <dbReference type="Google" id="ProtNLM"/>
    </source>
</evidence>
<organism evidence="4 5">
    <name type="scientific">Cafeteria roenbergensis</name>
    <name type="common">Marine flagellate</name>
    <dbReference type="NCBI Taxonomy" id="33653"/>
    <lineage>
        <taxon>Eukaryota</taxon>
        <taxon>Sar</taxon>
        <taxon>Stramenopiles</taxon>
        <taxon>Bigyra</taxon>
        <taxon>Opalozoa</taxon>
        <taxon>Bicosoecida</taxon>
        <taxon>Cafeteriaceae</taxon>
        <taxon>Cafeteria</taxon>
    </lineage>
</organism>
<dbReference type="AlphaFoldDB" id="A0A5A8CV24"/>
<keyword evidence="5" id="KW-1185">Reference proteome</keyword>
<dbReference type="CDD" id="cd04479">
    <property type="entry name" value="RPA3"/>
    <property type="match status" value="1"/>
</dbReference>
<proteinExistence type="inferred from homology"/>
<dbReference type="GO" id="GO:0006284">
    <property type="term" value="P:base-excision repair"/>
    <property type="evidence" value="ECO:0007669"/>
    <property type="project" value="TreeGrafter"/>
</dbReference>
<evidence type="ECO:0000313" key="4">
    <source>
        <dbReference type="EMBL" id="KAA0156569.1"/>
    </source>
</evidence>
<evidence type="ECO:0000256" key="3">
    <source>
        <dbReference type="ARBA" id="ARBA00023242"/>
    </source>
</evidence>